<protein>
    <submittedName>
        <fullName evidence="4">TetR/AcrR family transcriptional regulator</fullName>
    </submittedName>
</protein>
<dbReference type="SUPFAM" id="SSF48498">
    <property type="entry name" value="Tetracyclin repressor-like, C-terminal domain"/>
    <property type="match status" value="1"/>
</dbReference>
<reference evidence="4 5" key="1">
    <citation type="submission" date="2021-11" db="EMBL/GenBank/DDBJ databases">
        <title>Draft genome sequence of Actinomycetospora sp. SF1 isolated from the rhizosphere soil.</title>
        <authorList>
            <person name="Duangmal K."/>
            <person name="Chantavorakit T."/>
        </authorList>
    </citation>
    <scope>NUCLEOTIDE SEQUENCE [LARGE SCALE GENOMIC DNA]</scope>
    <source>
        <strain evidence="4 5">TBRC 5722</strain>
    </source>
</reference>
<dbReference type="InterPro" id="IPR009057">
    <property type="entry name" value="Homeodomain-like_sf"/>
</dbReference>
<dbReference type="PANTHER" id="PTHR30055:SF226">
    <property type="entry name" value="HTH-TYPE TRANSCRIPTIONAL REGULATOR PKSA"/>
    <property type="match status" value="1"/>
</dbReference>
<dbReference type="EMBL" id="JAJNDB010000005">
    <property type="protein sequence ID" value="MCD2196037.1"/>
    <property type="molecule type" value="Genomic_DNA"/>
</dbReference>
<dbReference type="PRINTS" id="PR00455">
    <property type="entry name" value="HTHTETR"/>
</dbReference>
<dbReference type="Pfam" id="PF17932">
    <property type="entry name" value="TetR_C_24"/>
    <property type="match status" value="1"/>
</dbReference>
<keyword evidence="5" id="KW-1185">Reference proteome</keyword>
<evidence type="ECO:0000259" key="3">
    <source>
        <dbReference type="PROSITE" id="PS50977"/>
    </source>
</evidence>
<feature type="domain" description="HTH tetR-type" evidence="3">
    <location>
        <begin position="15"/>
        <end position="75"/>
    </location>
</feature>
<dbReference type="InterPro" id="IPR001647">
    <property type="entry name" value="HTH_TetR"/>
</dbReference>
<feature type="DNA-binding region" description="H-T-H motif" evidence="2">
    <location>
        <begin position="38"/>
        <end position="57"/>
    </location>
</feature>
<dbReference type="PROSITE" id="PS50977">
    <property type="entry name" value="HTH_TETR_2"/>
    <property type="match status" value="1"/>
</dbReference>
<name>A0ABS8PCP1_9PSEU</name>
<proteinExistence type="predicted"/>
<organism evidence="4 5">
    <name type="scientific">Actinomycetospora endophytica</name>
    <dbReference type="NCBI Taxonomy" id="2291215"/>
    <lineage>
        <taxon>Bacteria</taxon>
        <taxon>Bacillati</taxon>
        <taxon>Actinomycetota</taxon>
        <taxon>Actinomycetes</taxon>
        <taxon>Pseudonocardiales</taxon>
        <taxon>Pseudonocardiaceae</taxon>
        <taxon>Actinomycetospora</taxon>
    </lineage>
</organism>
<dbReference type="Gene3D" id="1.10.10.60">
    <property type="entry name" value="Homeodomain-like"/>
    <property type="match status" value="1"/>
</dbReference>
<dbReference type="PROSITE" id="PS01081">
    <property type="entry name" value="HTH_TETR_1"/>
    <property type="match status" value="1"/>
</dbReference>
<dbReference type="InterPro" id="IPR036271">
    <property type="entry name" value="Tet_transcr_reg_TetR-rel_C_sf"/>
</dbReference>
<keyword evidence="1 2" id="KW-0238">DNA-binding</keyword>
<evidence type="ECO:0000313" key="4">
    <source>
        <dbReference type="EMBL" id="MCD2196037.1"/>
    </source>
</evidence>
<evidence type="ECO:0000313" key="5">
    <source>
        <dbReference type="Proteomes" id="UP001199469"/>
    </source>
</evidence>
<dbReference type="PANTHER" id="PTHR30055">
    <property type="entry name" value="HTH-TYPE TRANSCRIPTIONAL REGULATOR RUTR"/>
    <property type="match status" value="1"/>
</dbReference>
<dbReference type="Gene3D" id="1.10.357.10">
    <property type="entry name" value="Tetracycline Repressor, domain 2"/>
    <property type="match status" value="1"/>
</dbReference>
<dbReference type="InterPro" id="IPR050109">
    <property type="entry name" value="HTH-type_TetR-like_transc_reg"/>
</dbReference>
<gene>
    <name evidence="4" type="ORF">LQ327_21940</name>
</gene>
<evidence type="ECO:0000256" key="1">
    <source>
        <dbReference type="ARBA" id="ARBA00023125"/>
    </source>
</evidence>
<dbReference type="SUPFAM" id="SSF46689">
    <property type="entry name" value="Homeodomain-like"/>
    <property type="match status" value="1"/>
</dbReference>
<sequence>MVARGAGAAVGSRADEQRQRILSAAVGVFSRRGYRATSMNDVAAEVGLSKPAIYHYWRTKQDLLVQIYESVLDESLDRARVIVAAAPSPLEGFRGLIVDRVAYTCEHQDLLKICFEEESELPPELAEPILERRRAYEAVVHDAVQAHLAGTGLTLPMAPKAFVNTCLGAANWVYKWYDPAGALTPRELGEQVAAVLLPALG</sequence>
<comment type="caution">
    <text evidence="4">The sequence shown here is derived from an EMBL/GenBank/DDBJ whole genome shotgun (WGS) entry which is preliminary data.</text>
</comment>
<dbReference type="InterPro" id="IPR041490">
    <property type="entry name" value="KstR2_TetR_C"/>
</dbReference>
<dbReference type="Pfam" id="PF00440">
    <property type="entry name" value="TetR_N"/>
    <property type="match status" value="1"/>
</dbReference>
<evidence type="ECO:0000256" key="2">
    <source>
        <dbReference type="PROSITE-ProRule" id="PRU00335"/>
    </source>
</evidence>
<dbReference type="Proteomes" id="UP001199469">
    <property type="component" value="Unassembled WGS sequence"/>
</dbReference>
<dbReference type="RefSeq" id="WP_230737894.1">
    <property type="nucleotide sequence ID" value="NZ_JAJNDB010000005.1"/>
</dbReference>
<dbReference type="InterPro" id="IPR023772">
    <property type="entry name" value="DNA-bd_HTH_TetR-type_CS"/>
</dbReference>
<accession>A0ABS8PCP1</accession>